<proteinExistence type="predicted"/>
<comment type="caution">
    <text evidence="2">The sequence shown here is derived from an EMBL/GenBank/DDBJ whole genome shotgun (WGS) entry which is preliminary data.</text>
</comment>
<name>A0A9Q3CK11_9BASI</name>
<dbReference type="Proteomes" id="UP000765509">
    <property type="component" value="Unassembled WGS sequence"/>
</dbReference>
<feature type="region of interest" description="Disordered" evidence="1">
    <location>
        <begin position="465"/>
        <end position="513"/>
    </location>
</feature>
<dbReference type="EMBL" id="AVOT02008169">
    <property type="protein sequence ID" value="MBW0485449.1"/>
    <property type="molecule type" value="Genomic_DNA"/>
</dbReference>
<keyword evidence="3" id="KW-1185">Reference proteome</keyword>
<evidence type="ECO:0000313" key="2">
    <source>
        <dbReference type="EMBL" id="MBW0485449.1"/>
    </source>
</evidence>
<sequence length="651" mass="71127">MFPTSSIPTPAQFRIQESCHIWYQQIPPENFQFPTTLTFPNQSTHTTLNDFPTTSTCPLGQGTTKVPHCKFLFHQPLSHNKESSSSNFSSIPNPPFSQCNNCNSFTTPKIINELSTPAGCNVPSQETIDTTAIKISEAASSQCHEYNFPPHKLSNSAASTINMITESSKQSTITTEKYSSNPKPLSNKNDETNVILLDSSNEIPKTFQISTPSQPSIFSKKTFDLTPSPIFKVVPSQLHESTATTPKPLTCTVNATNQIMPSTTLPESLSKANTSSVKPPQSFNINETPKTIVLSPPPLNPSLPSQESFYFTTPISEVTSTQYKESSFTPSKPSENMECSASTILSLSKPMILPPKNSSMTLLNSKPFLFQLSDLVIMSPSTTNKISSLSASAPPSKLAFPFKEITLNAKQKHPFESEQPTNAPLQKLEKKVRFTTLEHTNQAQSMESISAPPLKQPQATSTYLPENARKGNYGPQLESDSQKPNENLTDSSTKCPQYATSVAPPSSSTHSSKDLAINTVHPVLPIRRIAPLQKRTPKDAPPVLQNTIATIGKPLPISESAARQPTSEELYQNIASNPFLFLAQERHPRMQPSMPTSISHKSSPESTLQNTYPASAMTKPISVSSKDSPLGSVKHEESSPVIALNEDMAHM</sequence>
<feature type="compositionally biased region" description="Polar residues" evidence="1">
    <location>
        <begin position="593"/>
        <end position="613"/>
    </location>
</feature>
<accession>A0A9Q3CK11</accession>
<feature type="region of interest" description="Disordered" evidence="1">
    <location>
        <begin position="590"/>
        <end position="639"/>
    </location>
</feature>
<evidence type="ECO:0000313" key="3">
    <source>
        <dbReference type="Proteomes" id="UP000765509"/>
    </source>
</evidence>
<dbReference type="AlphaFoldDB" id="A0A9Q3CK11"/>
<feature type="compositionally biased region" description="Low complexity" evidence="1">
    <location>
        <begin position="499"/>
        <end position="510"/>
    </location>
</feature>
<evidence type="ECO:0000256" key="1">
    <source>
        <dbReference type="SAM" id="MobiDB-lite"/>
    </source>
</evidence>
<organism evidence="2 3">
    <name type="scientific">Austropuccinia psidii MF-1</name>
    <dbReference type="NCBI Taxonomy" id="1389203"/>
    <lineage>
        <taxon>Eukaryota</taxon>
        <taxon>Fungi</taxon>
        <taxon>Dikarya</taxon>
        <taxon>Basidiomycota</taxon>
        <taxon>Pucciniomycotina</taxon>
        <taxon>Pucciniomycetes</taxon>
        <taxon>Pucciniales</taxon>
        <taxon>Sphaerophragmiaceae</taxon>
        <taxon>Austropuccinia</taxon>
    </lineage>
</organism>
<reference evidence="2" key="1">
    <citation type="submission" date="2021-03" db="EMBL/GenBank/DDBJ databases">
        <title>Draft genome sequence of rust myrtle Austropuccinia psidii MF-1, a brazilian biotype.</title>
        <authorList>
            <person name="Quecine M.C."/>
            <person name="Pachon D.M.R."/>
            <person name="Bonatelli M.L."/>
            <person name="Correr F.H."/>
            <person name="Franceschini L.M."/>
            <person name="Leite T.F."/>
            <person name="Margarido G.R.A."/>
            <person name="Almeida C.A."/>
            <person name="Ferrarezi J.A."/>
            <person name="Labate C.A."/>
        </authorList>
    </citation>
    <scope>NUCLEOTIDE SEQUENCE</scope>
    <source>
        <strain evidence="2">MF-1</strain>
    </source>
</reference>
<protein>
    <submittedName>
        <fullName evidence="2">Uncharacterized protein</fullName>
    </submittedName>
</protein>
<gene>
    <name evidence="2" type="ORF">O181_025164</name>
</gene>
<feature type="compositionally biased region" description="Polar residues" evidence="1">
    <location>
        <begin position="478"/>
        <end position="495"/>
    </location>
</feature>